<evidence type="ECO:0000256" key="7">
    <source>
        <dbReference type="SAM" id="Phobius"/>
    </source>
</evidence>
<evidence type="ECO:0000256" key="4">
    <source>
        <dbReference type="ARBA" id="ARBA00022840"/>
    </source>
</evidence>
<dbReference type="PANTHER" id="PTHR24221:SF590">
    <property type="entry name" value="COMPONENT LINKED WITH THE ASSEMBLY OF CYTOCHROME' TRANSPORT TRANSMEMBRANE ATP-BINDING PROTEIN ABC TRANSPORTER CYDD-RELATED"/>
    <property type="match status" value="1"/>
</dbReference>
<dbReference type="InterPro" id="IPR017871">
    <property type="entry name" value="ABC_transporter-like_CS"/>
</dbReference>
<feature type="transmembrane region" description="Helical" evidence="7">
    <location>
        <begin position="57"/>
        <end position="74"/>
    </location>
</feature>
<dbReference type="CDD" id="cd03228">
    <property type="entry name" value="ABCC_MRP_Like"/>
    <property type="match status" value="1"/>
</dbReference>
<evidence type="ECO:0000256" key="3">
    <source>
        <dbReference type="ARBA" id="ARBA00022741"/>
    </source>
</evidence>
<dbReference type="InterPro" id="IPR011527">
    <property type="entry name" value="ABC1_TM_dom"/>
</dbReference>
<comment type="caution">
    <text evidence="10">The sequence shown here is derived from an EMBL/GenBank/DDBJ whole genome shotgun (WGS) entry which is preliminary data.</text>
</comment>
<feature type="transmembrane region" description="Helical" evidence="7">
    <location>
        <begin position="156"/>
        <end position="178"/>
    </location>
</feature>
<reference evidence="10 11" key="1">
    <citation type="journal article" date="2015" name="Stand. Genomic Sci.">
        <title>Genomic Encyclopedia of Bacterial and Archaeal Type Strains, Phase III: the genomes of soil and plant-associated and newly described type strains.</title>
        <authorList>
            <person name="Whitman W.B."/>
            <person name="Woyke T."/>
            <person name="Klenk H.P."/>
            <person name="Zhou Y."/>
            <person name="Lilburn T.G."/>
            <person name="Beck B.J."/>
            <person name="De Vos P."/>
            <person name="Vandamme P."/>
            <person name="Eisen J.A."/>
            <person name="Garrity G."/>
            <person name="Hugenholtz P."/>
            <person name="Kyrpides N.C."/>
        </authorList>
    </citation>
    <scope>NUCLEOTIDE SEQUENCE [LARGE SCALE GENOMIC DNA]</scope>
    <source>
        <strain evidence="10 11">VKM Ac-2538</strain>
    </source>
</reference>
<dbReference type="InterPro" id="IPR014216">
    <property type="entry name" value="ABC_transptr_CydD"/>
</dbReference>
<dbReference type="SUPFAM" id="SSF90123">
    <property type="entry name" value="ABC transporter transmembrane region"/>
    <property type="match status" value="1"/>
</dbReference>
<dbReference type="CDD" id="cd18584">
    <property type="entry name" value="ABC_6TM_AarD_CydD"/>
    <property type="match status" value="1"/>
</dbReference>
<dbReference type="SMART" id="SM00382">
    <property type="entry name" value="AAA"/>
    <property type="match status" value="1"/>
</dbReference>
<organism evidence="10 11">
    <name type="scientific">Kribbella orskensis</name>
    <dbReference type="NCBI Taxonomy" id="2512216"/>
    <lineage>
        <taxon>Bacteria</taxon>
        <taxon>Bacillati</taxon>
        <taxon>Actinomycetota</taxon>
        <taxon>Actinomycetes</taxon>
        <taxon>Propionibacteriales</taxon>
        <taxon>Kribbellaceae</taxon>
        <taxon>Kribbella</taxon>
    </lineage>
</organism>
<evidence type="ECO:0000256" key="1">
    <source>
        <dbReference type="ARBA" id="ARBA00004651"/>
    </source>
</evidence>
<keyword evidence="5 7" id="KW-1133">Transmembrane helix</keyword>
<keyword evidence="6 7" id="KW-0472">Membrane</keyword>
<dbReference type="InterPro" id="IPR036640">
    <property type="entry name" value="ABC1_TM_sf"/>
</dbReference>
<keyword evidence="11" id="KW-1185">Reference proteome</keyword>
<dbReference type="EMBL" id="SLWM01000011">
    <property type="protein sequence ID" value="TCO18928.1"/>
    <property type="molecule type" value="Genomic_DNA"/>
</dbReference>
<dbReference type="PROSITE" id="PS50929">
    <property type="entry name" value="ABC_TM1F"/>
    <property type="match status" value="1"/>
</dbReference>
<dbReference type="PROSITE" id="PS50893">
    <property type="entry name" value="ABC_TRANSPORTER_2"/>
    <property type="match status" value="1"/>
</dbReference>
<evidence type="ECO:0000313" key="10">
    <source>
        <dbReference type="EMBL" id="TCO18928.1"/>
    </source>
</evidence>
<dbReference type="InterPro" id="IPR027417">
    <property type="entry name" value="P-loop_NTPase"/>
</dbReference>
<dbReference type="PANTHER" id="PTHR24221">
    <property type="entry name" value="ATP-BINDING CASSETTE SUB-FAMILY B"/>
    <property type="match status" value="1"/>
</dbReference>
<comment type="subcellular location">
    <subcellularLocation>
        <location evidence="1">Cell membrane</location>
        <topology evidence="1">Multi-pass membrane protein</topology>
    </subcellularLocation>
</comment>
<keyword evidence="3" id="KW-0547">Nucleotide-binding</keyword>
<proteinExistence type="predicted"/>
<dbReference type="Gene3D" id="3.40.50.300">
    <property type="entry name" value="P-loop containing nucleotide triphosphate hydrolases"/>
    <property type="match status" value="1"/>
</dbReference>
<dbReference type="InterPro" id="IPR003439">
    <property type="entry name" value="ABC_transporter-like_ATP-bd"/>
</dbReference>
<dbReference type="NCBIfam" id="TIGR02857">
    <property type="entry name" value="CydD"/>
    <property type="match status" value="1"/>
</dbReference>
<dbReference type="RefSeq" id="WP_132191439.1">
    <property type="nucleotide sequence ID" value="NZ_SLWM01000011.1"/>
</dbReference>
<keyword evidence="4 10" id="KW-0067">ATP-binding</keyword>
<dbReference type="GO" id="GO:0005524">
    <property type="term" value="F:ATP binding"/>
    <property type="evidence" value="ECO:0007669"/>
    <property type="project" value="UniProtKB-KW"/>
</dbReference>
<feature type="domain" description="ABC transporter" evidence="8">
    <location>
        <begin position="333"/>
        <end position="542"/>
    </location>
</feature>
<evidence type="ECO:0000256" key="6">
    <source>
        <dbReference type="ARBA" id="ARBA00023136"/>
    </source>
</evidence>
<feature type="transmembrane region" description="Helical" evidence="7">
    <location>
        <begin position="17"/>
        <end position="45"/>
    </location>
</feature>
<evidence type="ECO:0000313" key="11">
    <source>
        <dbReference type="Proteomes" id="UP000295818"/>
    </source>
</evidence>
<dbReference type="Gene3D" id="1.20.1560.10">
    <property type="entry name" value="ABC transporter type 1, transmembrane domain"/>
    <property type="match status" value="1"/>
</dbReference>
<name>A0ABY2BFU2_9ACTN</name>
<dbReference type="InterPro" id="IPR039421">
    <property type="entry name" value="Type_1_exporter"/>
</dbReference>
<gene>
    <name evidence="10" type="ORF">EV644_111166</name>
</gene>
<accession>A0ABY2BFU2</accession>
<dbReference type="InterPro" id="IPR003593">
    <property type="entry name" value="AAA+_ATPase"/>
</dbReference>
<dbReference type="SUPFAM" id="SSF52540">
    <property type="entry name" value="P-loop containing nucleoside triphosphate hydrolases"/>
    <property type="match status" value="1"/>
</dbReference>
<evidence type="ECO:0000256" key="2">
    <source>
        <dbReference type="ARBA" id="ARBA00022692"/>
    </source>
</evidence>
<protein>
    <submittedName>
        <fullName evidence="10">ATP-binding cassette subfamily C protein CydD</fullName>
    </submittedName>
</protein>
<sequence length="542" mass="57199">MKPVDPRLLRRARAARVFLVGSVLIGIATGLLIILQAVLLAKGIAGVVLHGADISRVAWQLAAVLVARAALQWLQEVVAQRSAAAVKSTLRRQVLEHSLKLGPAWLSGERSSALTTLLTKGLDDLDPYFARYLPQLVLAATVPAGVVAWMATGDLIAATTVLVTLPLIPVFMALVGWATQAHSRRRQHALAVLAHHFADVVAGLPTLKLFGRAKAQAAAVRRVTDQHRVASMASLRLAFLSSFVLELLASISVALVAVGVGLRLVEGKLGLETALLVLILAPEAYLPLRQVGANFHASADGVAASEEVFRVLETPLPERGERTDVPDLRVISLHLHDVTVRYPERDEPVLRGFDLDLWPGEVVALAGPSGAGKSTVIATILGFVVPEGGVVVAGGSAADEFAPERWREQFAWVPQRPGLRLGSIADNVRLGRPDASDYDVLRALAAAGAPELDPAKAVGEGGQLLSGGQRRRVALARALITDAPVLLLDEPTAGLDASSEAAVVANLRATGRTVLLVAHRPALLAAADRVVEVGRVESLVTA</sequence>
<feature type="domain" description="ABC transmembrane type-1" evidence="9">
    <location>
        <begin position="20"/>
        <end position="300"/>
    </location>
</feature>
<keyword evidence="2 7" id="KW-0812">Transmembrane</keyword>
<evidence type="ECO:0000256" key="5">
    <source>
        <dbReference type="ARBA" id="ARBA00022989"/>
    </source>
</evidence>
<dbReference type="Pfam" id="PF00664">
    <property type="entry name" value="ABC_membrane"/>
    <property type="match status" value="1"/>
</dbReference>
<evidence type="ECO:0000259" key="9">
    <source>
        <dbReference type="PROSITE" id="PS50929"/>
    </source>
</evidence>
<evidence type="ECO:0000259" key="8">
    <source>
        <dbReference type="PROSITE" id="PS50893"/>
    </source>
</evidence>
<feature type="transmembrane region" description="Helical" evidence="7">
    <location>
        <begin position="237"/>
        <end position="257"/>
    </location>
</feature>
<feature type="transmembrane region" description="Helical" evidence="7">
    <location>
        <begin position="132"/>
        <end position="150"/>
    </location>
</feature>
<dbReference type="Proteomes" id="UP000295818">
    <property type="component" value="Unassembled WGS sequence"/>
</dbReference>
<dbReference type="Pfam" id="PF00005">
    <property type="entry name" value="ABC_tran"/>
    <property type="match status" value="1"/>
</dbReference>
<dbReference type="PROSITE" id="PS00211">
    <property type="entry name" value="ABC_TRANSPORTER_1"/>
    <property type="match status" value="1"/>
</dbReference>